<dbReference type="AlphaFoldDB" id="A0A8S3ZRF7"/>
<evidence type="ECO:0000313" key="4">
    <source>
        <dbReference type="Proteomes" id="UP000678393"/>
    </source>
</evidence>
<evidence type="ECO:0000259" key="2">
    <source>
        <dbReference type="PROSITE" id="PS50280"/>
    </source>
</evidence>
<keyword evidence="4" id="KW-1185">Reference proteome</keyword>
<dbReference type="OrthoDB" id="341421at2759"/>
<name>A0A8S3ZRF7_9EUPU</name>
<dbReference type="InterPro" id="IPR001214">
    <property type="entry name" value="SET_dom"/>
</dbReference>
<dbReference type="InterPro" id="IPR044429">
    <property type="entry name" value="SETD4_SET"/>
</dbReference>
<dbReference type="SUPFAM" id="SSF82199">
    <property type="entry name" value="SET domain"/>
    <property type="match status" value="1"/>
</dbReference>
<sequence length="303" mass="35216">MKQVGRCGRRRRSVRQNRIQQGVSQSHQPVYVKLLQWMKENVGNSQWKSSVWQCLEPAYFKDTGRGLRARKNIYPGETIISIPQQLLVTVRTVFDSDIGAVIFREKEKWTPQQLLTIFLVIERHRGDMSPWFPYINSLPDEYSTPLYFSASEMELMTPYVRSLAELTQERFSKAFTKIRTFVMNCAASYEHMFRESDVRWAWSTVNTRSVYLQTDPHPVLILDPEESHLALAPFLDLLNHSDCSQMSAGINVKSKTYDIITQDTYKKNEQVFICYGSHDNTKLLINYGFALPNNVSNSYLFTL</sequence>
<feature type="non-terminal residue" evidence="3">
    <location>
        <position position="303"/>
    </location>
</feature>
<proteinExistence type="predicted"/>
<comment type="caution">
    <text evidence="3">The sequence shown here is derived from an EMBL/GenBank/DDBJ whole genome shotgun (WGS) entry which is preliminary data.</text>
</comment>
<feature type="domain" description="SET" evidence="2">
    <location>
        <begin position="53"/>
        <end position="276"/>
    </location>
</feature>
<evidence type="ECO:0000313" key="3">
    <source>
        <dbReference type="EMBL" id="CAG5132094.1"/>
    </source>
</evidence>
<gene>
    <name evidence="3" type="ORF">CUNI_LOCUS17652</name>
</gene>
<dbReference type="CDD" id="cd19177">
    <property type="entry name" value="SET_SETD4"/>
    <property type="match status" value="1"/>
</dbReference>
<feature type="region of interest" description="Disordered" evidence="1">
    <location>
        <begin position="1"/>
        <end position="21"/>
    </location>
</feature>
<dbReference type="PANTHER" id="PTHR13271">
    <property type="entry name" value="UNCHARACTERIZED PUTATIVE METHYLTRANSFERASE"/>
    <property type="match status" value="1"/>
</dbReference>
<protein>
    <recommendedName>
        <fullName evidence="2">SET domain-containing protein</fullName>
    </recommendedName>
</protein>
<dbReference type="Proteomes" id="UP000678393">
    <property type="component" value="Unassembled WGS sequence"/>
</dbReference>
<dbReference type="Pfam" id="PF00856">
    <property type="entry name" value="SET"/>
    <property type="match status" value="1"/>
</dbReference>
<dbReference type="InterPro" id="IPR046341">
    <property type="entry name" value="SET_dom_sf"/>
</dbReference>
<feature type="non-terminal residue" evidence="3">
    <location>
        <position position="1"/>
    </location>
</feature>
<accession>A0A8S3ZRF7</accession>
<dbReference type="Gene3D" id="3.90.1410.10">
    <property type="entry name" value="set domain protein methyltransferase, domain 1"/>
    <property type="match status" value="1"/>
</dbReference>
<dbReference type="PANTHER" id="PTHR13271:SF151">
    <property type="entry name" value="SET DOMAIN-CONTAINING PROTEIN 4"/>
    <property type="match status" value="1"/>
</dbReference>
<evidence type="ECO:0000256" key="1">
    <source>
        <dbReference type="SAM" id="MobiDB-lite"/>
    </source>
</evidence>
<dbReference type="EMBL" id="CAJHNH020005090">
    <property type="protein sequence ID" value="CAG5132094.1"/>
    <property type="molecule type" value="Genomic_DNA"/>
</dbReference>
<dbReference type="GO" id="GO:0016279">
    <property type="term" value="F:protein-lysine N-methyltransferase activity"/>
    <property type="evidence" value="ECO:0007669"/>
    <property type="project" value="InterPro"/>
</dbReference>
<organism evidence="3 4">
    <name type="scientific">Candidula unifasciata</name>
    <dbReference type="NCBI Taxonomy" id="100452"/>
    <lineage>
        <taxon>Eukaryota</taxon>
        <taxon>Metazoa</taxon>
        <taxon>Spiralia</taxon>
        <taxon>Lophotrochozoa</taxon>
        <taxon>Mollusca</taxon>
        <taxon>Gastropoda</taxon>
        <taxon>Heterobranchia</taxon>
        <taxon>Euthyneura</taxon>
        <taxon>Panpulmonata</taxon>
        <taxon>Eupulmonata</taxon>
        <taxon>Stylommatophora</taxon>
        <taxon>Helicina</taxon>
        <taxon>Helicoidea</taxon>
        <taxon>Geomitridae</taxon>
        <taxon>Candidula</taxon>
    </lineage>
</organism>
<reference evidence="3" key="1">
    <citation type="submission" date="2021-04" db="EMBL/GenBank/DDBJ databases">
        <authorList>
            <consortium name="Molecular Ecology Group"/>
        </authorList>
    </citation>
    <scope>NUCLEOTIDE SEQUENCE</scope>
</reference>
<dbReference type="InterPro" id="IPR050600">
    <property type="entry name" value="SETD3_SETD6_MTase"/>
</dbReference>
<dbReference type="PROSITE" id="PS50280">
    <property type="entry name" value="SET"/>
    <property type="match status" value="1"/>
</dbReference>